<accession>A0AAV2G827</accession>
<name>A0AAV2G827_9ROSI</name>
<protein>
    <submittedName>
        <fullName evidence="2">Uncharacterized protein</fullName>
    </submittedName>
</protein>
<dbReference type="EMBL" id="OZ034821">
    <property type="protein sequence ID" value="CAL1406327.1"/>
    <property type="molecule type" value="Genomic_DNA"/>
</dbReference>
<feature type="region of interest" description="Disordered" evidence="1">
    <location>
        <begin position="98"/>
        <end position="173"/>
    </location>
</feature>
<proteinExistence type="predicted"/>
<feature type="compositionally biased region" description="Polar residues" evidence="1">
    <location>
        <begin position="163"/>
        <end position="173"/>
    </location>
</feature>
<sequence>MEWGASWDQEEVECNRMTRLKEVVMTFVASRSKKFERIDRFIGEETKKFSAIEARLESQETHLIRLATSIWVISQAAHSWRLADEVDVGAVTLRSGTEAKELPPKKKQLATKEQQVAGSFPAQPEATSEREYNLNSPTPQPTPQKRGCHSDPSTGARKERSNPDSPLSFATPQ</sequence>
<evidence type="ECO:0000313" key="3">
    <source>
        <dbReference type="Proteomes" id="UP001497516"/>
    </source>
</evidence>
<dbReference type="AlphaFoldDB" id="A0AAV2G827"/>
<gene>
    <name evidence="2" type="ORF">LTRI10_LOCUS46059</name>
</gene>
<dbReference type="Proteomes" id="UP001497516">
    <property type="component" value="Chromosome 8"/>
</dbReference>
<evidence type="ECO:0000256" key="1">
    <source>
        <dbReference type="SAM" id="MobiDB-lite"/>
    </source>
</evidence>
<keyword evidence="3" id="KW-1185">Reference proteome</keyword>
<organism evidence="2 3">
    <name type="scientific">Linum trigynum</name>
    <dbReference type="NCBI Taxonomy" id="586398"/>
    <lineage>
        <taxon>Eukaryota</taxon>
        <taxon>Viridiplantae</taxon>
        <taxon>Streptophyta</taxon>
        <taxon>Embryophyta</taxon>
        <taxon>Tracheophyta</taxon>
        <taxon>Spermatophyta</taxon>
        <taxon>Magnoliopsida</taxon>
        <taxon>eudicotyledons</taxon>
        <taxon>Gunneridae</taxon>
        <taxon>Pentapetalae</taxon>
        <taxon>rosids</taxon>
        <taxon>fabids</taxon>
        <taxon>Malpighiales</taxon>
        <taxon>Linaceae</taxon>
        <taxon>Linum</taxon>
    </lineage>
</organism>
<evidence type="ECO:0000313" key="2">
    <source>
        <dbReference type="EMBL" id="CAL1406327.1"/>
    </source>
</evidence>
<reference evidence="2 3" key="1">
    <citation type="submission" date="2024-04" db="EMBL/GenBank/DDBJ databases">
        <authorList>
            <person name="Fracassetti M."/>
        </authorList>
    </citation>
    <scope>NUCLEOTIDE SEQUENCE [LARGE SCALE GENOMIC DNA]</scope>
</reference>